<dbReference type="HOGENOM" id="CLU_3206317_0_0_6"/>
<dbReference type="RefSeq" id="WP_015818295.1">
    <property type="nucleotide sequence ID" value="NC_012997.1"/>
</dbReference>
<sequence>MIISSLILRSKADAILGLPASRTDVTVGSITCRSSHSVFSWQSVR</sequence>
<keyword evidence="2" id="KW-1185">Reference proteome</keyword>
<dbReference type="EMBL" id="CP001614">
    <property type="protein sequence ID" value="ACR12183.1"/>
    <property type="molecule type" value="Genomic_DNA"/>
</dbReference>
<dbReference type="AlphaFoldDB" id="C5BLT1"/>
<protein>
    <submittedName>
        <fullName evidence="1">Uncharacterized protein</fullName>
    </submittedName>
</protein>
<dbReference type="STRING" id="377629.TERTU_2602"/>
<dbReference type="Proteomes" id="UP000009080">
    <property type="component" value="Chromosome"/>
</dbReference>
<gene>
    <name evidence="1" type="ordered locus">TERTU_2602</name>
</gene>
<evidence type="ECO:0000313" key="1">
    <source>
        <dbReference type="EMBL" id="ACR12183.1"/>
    </source>
</evidence>
<dbReference type="KEGG" id="ttu:TERTU_2602"/>
<accession>C5BLT1</accession>
<proteinExistence type="predicted"/>
<name>C5BLT1_TERTT</name>
<evidence type="ECO:0000313" key="2">
    <source>
        <dbReference type="Proteomes" id="UP000009080"/>
    </source>
</evidence>
<reference evidence="1 2" key="1">
    <citation type="journal article" date="2009" name="PLoS ONE">
        <title>The complete genome of Teredinibacter turnerae T7901: an intracellular endosymbiont of marine wood-boring bivalves (shipworms).</title>
        <authorList>
            <person name="Yang J.C."/>
            <person name="Madupu R."/>
            <person name="Durkin A.S."/>
            <person name="Ekborg N.A."/>
            <person name="Pedamallu C.S."/>
            <person name="Hostetler J.B."/>
            <person name="Radune D."/>
            <person name="Toms B.S."/>
            <person name="Henrissat B."/>
            <person name="Coutinho P.M."/>
            <person name="Schwarz S."/>
            <person name="Field L."/>
            <person name="Trindade-Silva A.E."/>
            <person name="Soares C.A.G."/>
            <person name="Elshahawi S."/>
            <person name="Hanora A."/>
            <person name="Schmidt E.W."/>
            <person name="Haygood M.G."/>
            <person name="Posfai J."/>
            <person name="Benner J."/>
            <person name="Madinger C."/>
            <person name="Nove J."/>
            <person name="Anton B."/>
            <person name="Chaudhary K."/>
            <person name="Foster J."/>
            <person name="Holman A."/>
            <person name="Kumar S."/>
            <person name="Lessard P.A."/>
            <person name="Luyten Y.A."/>
            <person name="Slatko B."/>
            <person name="Wood N."/>
            <person name="Wu B."/>
            <person name="Teplitski M."/>
            <person name="Mougous J.D."/>
            <person name="Ward N."/>
            <person name="Eisen J.A."/>
            <person name="Badger J.H."/>
            <person name="Distel D.L."/>
        </authorList>
    </citation>
    <scope>NUCLEOTIDE SEQUENCE [LARGE SCALE GENOMIC DNA]</scope>
    <source>
        <strain evidence="2">ATCC 39867 / T7901</strain>
    </source>
</reference>
<organism evidence="1 2">
    <name type="scientific">Teredinibacter turnerae (strain ATCC 39867 / T7901)</name>
    <dbReference type="NCBI Taxonomy" id="377629"/>
    <lineage>
        <taxon>Bacteria</taxon>
        <taxon>Pseudomonadati</taxon>
        <taxon>Pseudomonadota</taxon>
        <taxon>Gammaproteobacteria</taxon>
        <taxon>Cellvibrionales</taxon>
        <taxon>Cellvibrionaceae</taxon>
        <taxon>Teredinibacter</taxon>
    </lineage>
</organism>